<dbReference type="Proteomes" id="UP000186455">
    <property type="component" value="Unassembled WGS sequence"/>
</dbReference>
<dbReference type="PANTHER" id="PTHR42791">
    <property type="entry name" value="GNAT FAMILY ACETYLTRANSFERASE"/>
    <property type="match status" value="1"/>
</dbReference>
<dbReference type="Pfam" id="PF00583">
    <property type="entry name" value="Acetyltransf_1"/>
    <property type="match status" value="1"/>
</dbReference>
<keyword evidence="3" id="KW-1185">Reference proteome</keyword>
<comment type="caution">
    <text evidence="2">The sequence shown here is derived from an EMBL/GenBank/DDBJ whole genome shotgun (WGS) entry which is preliminary data.</text>
</comment>
<dbReference type="AlphaFoldDB" id="A0A1Q4VDS8"/>
<proteinExistence type="predicted"/>
<dbReference type="SUPFAM" id="SSF55729">
    <property type="entry name" value="Acyl-CoA N-acyltransferases (Nat)"/>
    <property type="match status" value="1"/>
</dbReference>
<evidence type="ECO:0000313" key="3">
    <source>
        <dbReference type="Proteomes" id="UP000186455"/>
    </source>
</evidence>
<sequence length="193" mass="19993">MDEAPAPGLCAAVLAAAFVTEPVSGWICGDSERARRHWFAATLATHATVPGARRHLLTAGTGQPVAAAVLTPPGAGPGAGAKAAWTVRTLLRCGPGPLIRTLRYLGGTSPAAPDGAWNLEFIGVLPHHTGRGAGRRLLDQLLATAPAPGGVHLTTADPDNVTIYERLGFTTHARLRIGPITTTAMWRPAAPQE</sequence>
<organism evidence="2 3">
    <name type="scientific">Streptomyces uncialis</name>
    <dbReference type="NCBI Taxonomy" id="1048205"/>
    <lineage>
        <taxon>Bacteria</taxon>
        <taxon>Bacillati</taxon>
        <taxon>Actinomycetota</taxon>
        <taxon>Actinomycetes</taxon>
        <taxon>Kitasatosporales</taxon>
        <taxon>Streptomycetaceae</taxon>
        <taxon>Streptomyces</taxon>
    </lineage>
</organism>
<accession>A0A1Q4VDS8</accession>
<dbReference type="STRING" id="1048205.AB852_04475"/>
<gene>
    <name evidence="2" type="ORF">AB852_04475</name>
</gene>
<dbReference type="Gene3D" id="3.40.630.30">
    <property type="match status" value="1"/>
</dbReference>
<dbReference type="EMBL" id="LFBV01000001">
    <property type="protein sequence ID" value="OKH95954.1"/>
    <property type="molecule type" value="Genomic_DNA"/>
</dbReference>
<name>A0A1Q4VDS8_9ACTN</name>
<dbReference type="InterPro" id="IPR052523">
    <property type="entry name" value="Trichothecene_AcTrans"/>
</dbReference>
<evidence type="ECO:0000313" key="2">
    <source>
        <dbReference type="EMBL" id="OKH95954.1"/>
    </source>
</evidence>
<feature type="domain" description="N-acetyltransferase" evidence="1">
    <location>
        <begin position="119"/>
        <end position="190"/>
    </location>
</feature>
<dbReference type="GO" id="GO:0016747">
    <property type="term" value="F:acyltransferase activity, transferring groups other than amino-acyl groups"/>
    <property type="evidence" value="ECO:0007669"/>
    <property type="project" value="InterPro"/>
</dbReference>
<protein>
    <recommendedName>
        <fullName evidence="1">N-acetyltransferase domain-containing protein</fullName>
    </recommendedName>
</protein>
<dbReference type="InterPro" id="IPR016181">
    <property type="entry name" value="Acyl_CoA_acyltransferase"/>
</dbReference>
<dbReference type="PROSITE" id="PS51186">
    <property type="entry name" value="GNAT"/>
    <property type="match status" value="1"/>
</dbReference>
<reference evidence="2 3" key="1">
    <citation type="submission" date="2015-06" db="EMBL/GenBank/DDBJ databases">
        <title>Cloning and characterization of the uncialamcin biosynthetic gene cluster.</title>
        <authorList>
            <person name="Yan X."/>
            <person name="Huang T."/>
            <person name="Ge H."/>
            <person name="Shen B."/>
        </authorList>
    </citation>
    <scope>NUCLEOTIDE SEQUENCE [LARGE SCALE GENOMIC DNA]</scope>
    <source>
        <strain evidence="2 3">DCA2648</strain>
    </source>
</reference>
<dbReference type="CDD" id="cd04301">
    <property type="entry name" value="NAT_SF"/>
    <property type="match status" value="1"/>
</dbReference>
<dbReference type="PANTHER" id="PTHR42791:SF1">
    <property type="entry name" value="N-ACETYLTRANSFERASE DOMAIN-CONTAINING PROTEIN"/>
    <property type="match status" value="1"/>
</dbReference>
<dbReference type="InterPro" id="IPR000182">
    <property type="entry name" value="GNAT_dom"/>
</dbReference>
<evidence type="ECO:0000259" key="1">
    <source>
        <dbReference type="PROSITE" id="PS51186"/>
    </source>
</evidence>